<sequence length="161" mass="18852">MISFKKVVICLTLFTSFYVVYSKCAKKRDLVIYFPHKEGEKVLLQCKGYSHHSNYAYVYWLIGNNNSFVEFMNGDNYKERMYFNKQPLKCGKEPRSDLIIKNVTEEIKNTNLTCVLMDLEEPIKKTLILNDIWNCLNNTCEHKNGISEKKVSESESKNVIE</sequence>
<feature type="domain" description="Interleukin-18-binding protein-like" evidence="1">
    <location>
        <begin position="29"/>
        <end position="132"/>
    </location>
</feature>
<evidence type="ECO:0000259" key="1">
    <source>
        <dbReference type="Pfam" id="PF22009"/>
    </source>
</evidence>
<organism evidence="2 3">
    <name type="scientific">Goatpox virus FZ</name>
    <dbReference type="NCBI Taxonomy" id="1416740"/>
    <lineage>
        <taxon>Viruses</taxon>
        <taxon>Varidnaviria</taxon>
        <taxon>Bamfordvirae</taxon>
        <taxon>Nucleocytoviricota</taxon>
        <taxon>Pokkesviricetes</taxon>
        <taxon>Chitovirales</taxon>
        <taxon>Poxviridae</taxon>
        <taxon>Chordopoxvirinae</taxon>
        <taxon>Capripoxvirus</taxon>
        <taxon>Capripoxvirus goatpox</taxon>
        <taxon>Goatpox virus</taxon>
    </lineage>
</organism>
<protein>
    <submittedName>
        <fullName evidence="2">IL-18 binding protein</fullName>
    </submittedName>
</protein>
<gene>
    <name evidence="2" type="primary">GTPV012</name>
</gene>
<evidence type="ECO:0000313" key="2">
    <source>
        <dbReference type="EMBL" id="AGZ95330.1"/>
    </source>
</evidence>
<dbReference type="Proteomes" id="UP000134642">
    <property type="component" value="Segment"/>
</dbReference>
<dbReference type="Gene3D" id="2.60.40.10">
    <property type="entry name" value="Immunoglobulins"/>
    <property type="match status" value="1"/>
</dbReference>
<name>A0A075CL50_9POXV</name>
<dbReference type="InterPro" id="IPR055139">
    <property type="entry name" value="IL18BP-like_dom"/>
</dbReference>
<dbReference type="EMBL" id="KC951854">
    <property type="protein sequence ID" value="AGZ95330.1"/>
    <property type="molecule type" value="Genomic_DNA"/>
</dbReference>
<dbReference type="Pfam" id="PF22009">
    <property type="entry name" value="YLDV-IL18BP-like"/>
    <property type="match status" value="1"/>
</dbReference>
<dbReference type="InterPro" id="IPR013783">
    <property type="entry name" value="Ig-like_fold"/>
</dbReference>
<proteinExistence type="predicted"/>
<evidence type="ECO:0000313" key="3">
    <source>
        <dbReference type="Proteomes" id="UP000134642"/>
    </source>
</evidence>
<accession>A0A075CL50</accession>
<reference evidence="2 3" key="1">
    <citation type="journal article" date="2014" name="Vet. Microbiol.">
        <title>Complete genome sequence analysis of goatpox virus isolated from China shows high variation.</title>
        <authorList>
            <person name="Zeng X."/>
            <person name="Chi X."/>
            <person name="Li W."/>
            <person name="Hao W."/>
            <person name="Li M."/>
            <person name="Huang X."/>
            <person name="Huang Y."/>
            <person name="Rock D.L."/>
            <person name="Luo S."/>
            <person name="Wang S."/>
        </authorList>
    </citation>
    <scope>NUCLEOTIDE SEQUENCE [LARGE SCALE GENOMIC DNA]</scope>
    <source>
        <strain evidence="2">FZ</strain>
    </source>
</reference>